<name>A0A914KUC7_MELIC</name>
<proteinExistence type="predicted"/>
<dbReference type="AlphaFoldDB" id="A0A914KUC7"/>
<dbReference type="WBParaSite" id="Minc3s00093g04317">
    <property type="protein sequence ID" value="Minc3s00093g04317"/>
    <property type="gene ID" value="Minc3s00093g04317"/>
</dbReference>
<reference evidence="3" key="1">
    <citation type="submission" date="2022-11" db="UniProtKB">
        <authorList>
            <consortium name="WormBaseParasite"/>
        </authorList>
    </citation>
    <scope>IDENTIFICATION</scope>
</reference>
<protein>
    <submittedName>
        <fullName evidence="3">Uncharacterized protein</fullName>
    </submittedName>
</protein>
<keyword evidence="2" id="KW-1185">Reference proteome</keyword>
<organism evidence="2 3">
    <name type="scientific">Meloidogyne incognita</name>
    <name type="common">Southern root-knot nematode worm</name>
    <name type="synonym">Oxyuris incognita</name>
    <dbReference type="NCBI Taxonomy" id="6306"/>
    <lineage>
        <taxon>Eukaryota</taxon>
        <taxon>Metazoa</taxon>
        <taxon>Ecdysozoa</taxon>
        <taxon>Nematoda</taxon>
        <taxon>Chromadorea</taxon>
        <taxon>Rhabditida</taxon>
        <taxon>Tylenchina</taxon>
        <taxon>Tylenchomorpha</taxon>
        <taxon>Tylenchoidea</taxon>
        <taxon>Meloidogynidae</taxon>
        <taxon>Meloidogyninae</taxon>
        <taxon>Meloidogyne</taxon>
        <taxon>Meloidogyne incognita group</taxon>
    </lineage>
</organism>
<feature type="signal peptide" evidence="1">
    <location>
        <begin position="1"/>
        <end position="17"/>
    </location>
</feature>
<accession>A0A914KUC7</accession>
<evidence type="ECO:0000256" key="1">
    <source>
        <dbReference type="SAM" id="SignalP"/>
    </source>
</evidence>
<evidence type="ECO:0000313" key="2">
    <source>
        <dbReference type="Proteomes" id="UP000887563"/>
    </source>
</evidence>
<evidence type="ECO:0000313" key="3">
    <source>
        <dbReference type="WBParaSite" id="Minc3s00093g04317"/>
    </source>
</evidence>
<keyword evidence="1" id="KW-0732">Signal</keyword>
<sequence length="84" mass="10086">MFIIWHLFGIARNLIRSFLLNYSQNKAMYDGIFSQRQKLISVISYIRAFDYLELKAKNWMGFLRGEEVLYGENITFSHDLLPYR</sequence>
<dbReference type="Proteomes" id="UP000887563">
    <property type="component" value="Unplaced"/>
</dbReference>
<feature type="chain" id="PRO_5037587374" evidence="1">
    <location>
        <begin position="18"/>
        <end position="84"/>
    </location>
</feature>